<sequence length="53" mass="5764">MGIIDPDIIAFLQNYRQAQQGGECNVPRSLGSVLVDSLRRSMMTVPAFEPVAA</sequence>
<proteinExistence type="predicted"/>
<organism evidence="1 2">
    <name type="scientific">Paracoccus benzoatiresistens</name>
    <dbReference type="NCBI Taxonomy" id="2997341"/>
    <lineage>
        <taxon>Bacteria</taxon>
        <taxon>Pseudomonadati</taxon>
        <taxon>Pseudomonadota</taxon>
        <taxon>Alphaproteobacteria</taxon>
        <taxon>Rhodobacterales</taxon>
        <taxon>Paracoccaceae</taxon>
        <taxon>Paracoccus</taxon>
    </lineage>
</organism>
<comment type="caution">
    <text evidence="1">The sequence shown here is derived from an EMBL/GenBank/DDBJ whole genome shotgun (WGS) entry which is preliminary data.</text>
</comment>
<evidence type="ECO:0000313" key="2">
    <source>
        <dbReference type="Proteomes" id="UP001149822"/>
    </source>
</evidence>
<evidence type="ECO:0000313" key="1">
    <source>
        <dbReference type="EMBL" id="MCZ0963073.1"/>
    </source>
</evidence>
<dbReference type="EMBL" id="JAPTYD010000028">
    <property type="protein sequence ID" value="MCZ0963073.1"/>
    <property type="molecule type" value="Genomic_DNA"/>
</dbReference>
<protein>
    <submittedName>
        <fullName evidence="1">Uncharacterized protein</fullName>
    </submittedName>
</protein>
<name>A0ABT4J7K7_9RHOB</name>
<reference evidence="1" key="1">
    <citation type="submission" date="2022-12" db="EMBL/GenBank/DDBJ databases">
        <title>Paracoccus sp. EF6 isolated from a lake water.</title>
        <authorList>
            <person name="Liu H."/>
        </authorList>
    </citation>
    <scope>NUCLEOTIDE SEQUENCE</scope>
    <source>
        <strain evidence="1">EF6</strain>
    </source>
</reference>
<gene>
    <name evidence="1" type="ORF">OU682_15755</name>
</gene>
<dbReference type="RefSeq" id="WP_268943132.1">
    <property type="nucleotide sequence ID" value="NZ_JAPTYD010000028.1"/>
</dbReference>
<dbReference type="Proteomes" id="UP001149822">
    <property type="component" value="Unassembled WGS sequence"/>
</dbReference>
<accession>A0ABT4J7K7</accession>
<keyword evidence="2" id="KW-1185">Reference proteome</keyword>